<sequence>MAATSPEGISNSWLQQKANVARIFSQFQAQDPELSVNWEFLSPAVLCARPVHERFAHFLVHVYVIQAGVKNAGMPFTFQSVLNYLGSHLNRAASRFIATGSAEIKELFFCLESKSGSESAKWLRKLKEKIVKIAFERAVKLGEQLDNSESRPLLVFNRSCARRHSRVRRPICARTCN</sequence>
<gene>
    <name evidence="1" type="ORF">CPEL01642_LOCUS9414</name>
</gene>
<reference evidence="1" key="1">
    <citation type="submission" date="2021-01" db="EMBL/GenBank/DDBJ databases">
        <authorList>
            <person name="Corre E."/>
            <person name="Pelletier E."/>
            <person name="Niang G."/>
            <person name="Scheremetjew M."/>
            <person name="Finn R."/>
            <person name="Kale V."/>
            <person name="Holt S."/>
            <person name="Cochrane G."/>
            <person name="Meng A."/>
            <person name="Brown T."/>
            <person name="Cohen L."/>
        </authorList>
    </citation>
    <scope>NUCLEOTIDE SEQUENCE</scope>
    <source>
        <strain evidence="1">PLY182g</strain>
    </source>
</reference>
<organism evidence="1">
    <name type="scientific">Coccolithus braarudii</name>
    <dbReference type="NCBI Taxonomy" id="221442"/>
    <lineage>
        <taxon>Eukaryota</taxon>
        <taxon>Haptista</taxon>
        <taxon>Haptophyta</taxon>
        <taxon>Prymnesiophyceae</taxon>
        <taxon>Coccolithales</taxon>
        <taxon>Coccolithaceae</taxon>
        <taxon>Coccolithus</taxon>
    </lineage>
</organism>
<dbReference type="EMBL" id="HBEY01019632">
    <property type="protein sequence ID" value="CAD8606079.1"/>
    <property type="molecule type" value="Transcribed_RNA"/>
</dbReference>
<name>A0A7S0Q1S6_9EUKA</name>
<evidence type="ECO:0000313" key="1">
    <source>
        <dbReference type="EMBL" id="CAD8606079.1"/>
    </source>
</evidence>
<dbReference type="AlphaFoldDB" id="A0A7S0Q1S6"/>
<proteinExistence type="predicted"/>
<accession>A0A7S0Q1S6</accession>
<protein>
    <submittedName>
        <fullName evidence="1">Uncharacterized protein</fullName>
    </submittedName>
</protein>